<dbReference type="Gene3D" id="3.30.1950.10">
    <property type="entry name" value="wza like domain"/>
    <property type="match status" value="2"/>
</dbReference>
<evidence type="ECO:0000256" key="1">
    <source>
        <dbReference type="ARBA" id="ARBA00022729"/>
    </source>
</evidence>
<dbReference type="PROSITE" id="PS51257">
    <property type="entry name" value="PROKAR_LIPOPROTEIN"/>
    <property type="match status" value="1"/>
</dbReference>
<dbReference type="KEGG" id="lrs:PX52LOC_04201"/>
<dbReference type="PANTHER" id="PTHR33619">
    <property type="entry name" value="POLYSACCHARIDE EXPORT PROTEIN GFCE-RELATED"/>
    <property type="match status" value="1"/>
</dbReference>
<keyword evidence="1 2" id="KW-0732">Signal</keyword>
<feature type="domain" description="Polysaccharide export protein N-terminal" evidence="3">
    <location>
        <begin position="163"/>
        <end position="211"/>
    </location>
</feature>
<dbReference type="PANTHER" id="PTHR33619:SF3">
    <property type="entry name" value="POLYSACCHARIDE EXPORT PROTEIN GFCE-RELATED"/>
    <property type="match status" value="1"/>
</dbReference>
<name>A0A5C1AJX9_9BACT</name>
<dbReference type="InterPro" id="IPR003715">
    <property type="entry name" value="Poly_export_N"/>
</dbReference>
<dbReference type="Proteomes" id="UP000324974">
    <property type="component" value="Chromosome"/>
</dbReference>
<dbReference type="EMBL" id="CP042425">
    <property type="protein sequence ID" value="QEL17218.1"/>
    <property type="molecule type" value="Genomic_DNA"/>
</dbReference>
<dbReference type="RefSeq" id="WP_149111861.1">
    <property type="nucleotide sequence ID" value="NZ_CP042425.1"/>
</dbReference>
<gene>
    <name evidence="4" type="ORF">PX52LOC_04201</name>
</gene>
<protein>
    <submittedName>
        <fullName evidence="4">Polysaccharide biosynthesis/export protein</fullName>
    </submittedName>
</protein>
<sequence length="352" mass="37825">MFRSRCVKTVLWTLATVGLTAGGFGCTSVPKKKAADPVPDLQLPKELNKVTHPTYTVESPDILLIESTRTIPLPPYLVQPLDALLLIGKDDDSTEPIKGIYPVDPDGTINLGETYGGKHQVSDLTAKDIEKKLTGELRKSFKSISVSVSLASSGRGVQQIAGQHLVRPDGTVGLGVYGSVFVAGMTLPQAKSAIEQHLTKYLYRPEVSVDVYSYNSKWYYVITDFAGNGEQVVRLPSTGNETVLDAISQIGGLSAVSSKRVWVARPAPAGVADQILPVDWKGITRRGNTCTNYQVLPGDRVFVMGQPITKFDNYFGRVLAPAERALGFTLLGTTTVQTIQGNGLFGGGNNGN</sequence>
<keyword evidence="5" id="KW-1185">Reference proteome</keyword>
<accession>A0A5C1AJX9</accession>
<reference evidence="5" key="1">
    <citation type="submission" date="2019-08" db="EMBL/GenBank/DDBJ databases">
        <title>Limnoglobus roseus gen. nov., sp. nov., a novel freshwater planctomycete with a giant genome from the family Gemmataceae.</title>
        <authorList>
            <person name="Kulichevskaya I.S."/>
            <person name="Naumoff D.G."/>
            <person name="Miroshnikov K."/>
            <person name="Ivanova A."/>
            <person name="Philippov D.A."/>
            <person name="Hakobyan A."/>
            <person name="Rijpstra I.C."/>
            <person name="Sinninghe Damste J.S."/>
            <person name="Liesack W."/>
            <person name="Dedysh S.N."/>
        </authorList>
    </citation>
    <scope>NUCLEOTIDE SEQUENCE [LARGE SCALE GENOMIC DNA]</scope>
    <source>
        <strain evidence="5">PX52</strain>
    </source>
</reference>
<evidence type="ECO:0000313" key="5">
    <source>
        <dbReference type="Proteomes" id="UP000324974"/>
    </source>
</evidence>
<dbReference type="OrthoDB" id="279464at2"/>
<evidence type="ECO:0000313" key="4">
    <source>
        <dbReference type="EMBL" id="QEL17218.1"/>
    </source>
</evidence>
<organism evidence="4 5">
    <name type="scientific">Limnoglobus roseus</name>
    <dbReference type="NCBI Taxonomy" id="2598579"/>
    <lineage>
        <taxon>Bacteria</taxon>
        <taxon>Pseudomonadati</taxon>
        <taxon>Planctomycetota</taxon>
        <taxon>Planctomycetia</taxon>
        <taxon>Gemmatales</taxon>
        <taxon>Gemmataceae</taxon>
        <taxon>Limnoglobus</taxon>
    </lineage>
</organism>
<feature type="signal peptide" evidence="2">
    <location>
        <begin position="1"/>
        <end position="21"/>
    </location>
</feature>
<dbReference type="GO" id="GO:0015159">
    <property type="term" value="F:polysaccharide transmembrane transporter activity"/>
    <property type="evidence" value="ECO:0007669"/>
    <property type="project" value="InterPro"/>
</dbReference>
<feature type="chain" id="PRO_5023149782" evidence="2">
    <location>
        <begin position="22"/>
        <end position="352"/>
    </location>
</feature>
<dbReference type="Pfam" id="PF02563">
    <property type="entry name" value="Poly_export"/>
    <property type="match status" value="1"/>
</dbReference>
<dbReference type="InterPro" id="IPR049712">
    <property type="entry name" value="Poly_export"/>
</dbReference>
<dbReference type="AlphaFoldDB" id="A0A5C1AJX9"/>
<evidence type="ECO:0000256" key="2">
    <source>
        <dbReference type="SAM" id="SignalP"/>
    </source>
</evidence>
<evidence type="ECO:0000259" key="3">
    <source>
        <dbReference type="Pfam" id="PF02563"/>
    </source>
</evidence>
<proteinExistence type="predicted"/>